<dbReference type="Gene3D" id="1.10.1070.11">
    <property type="entry name" value="Phosphatidylinositol 3-/4-kinase, catalytic domain"/>
    <property type="match status" value="1"/>
</dbReference>
<dbReference type="CDD" id="cd00892">
    <property type="entry name" value="PIKKc_ATR"/>
    <property type="match status" value="1"/>
</dbReference>
<comment type="similarity">
    <text evidence="2">Belongs to the PI3/PI4-kinase family. ATM subfamily.</text>
</comment>
<keyword evidence="5" id="KW-0723">Serine/threonine-protein kinase</keyword>
<dbReference type="InterPro" id="IPR036940">
    <property type="entry name" value="PI3/4_kinase_cat_sf"/>
</dbReference>
<evidence type="ECO:0000256" key="1">
    <source>
        <dbReference type="ARBA" id="ARBA00004123"/>
    </source>
</evidence>
<dbReference type="SMART" id="SM00146">
    <property type="entry name" value="PI3Kc"/>
    <property type="match status" value="1"/>
</dbReference>
<name>A0A1L7XCZ0_9HELO</name>
<feature type="domain" description="FATC" evidence="17">
    <location>
        <begin position="2443"/>
        <end position="2475"/>
    </location>
</feature>
<dbReference type="PROSITE" id="PS51190">
    <property type="entry name" value="FATC"/>
    <property type="match status" value="1"/>
</dbReference>
<dbReference type="InterPro" id="IPR014009">
    <property type="entry name" value="PIK_FAT"/>
</dbReference>
<dbReference type="Pfam" id="PF02259">
    <property type="entry name" value="FAT"/>
    <property type="match status" value="1"/>
</dbReference>
<dbReference type="InterPro" id="IPR003152">
    <property type="entry name" value="FATC_dom"/>
</dbReference>
<dbReference type="GO" id="GO:0006281">
    <property type="term" value="P:DNA repair"/>
    <property type="evidence" value="ECO:0007669"/>
    <property type="project" value="UniProtKB-KW"/>
</dbReference>
<dbReference type="SMART" id="SM00802">
    <property type="entry name" value="UME"/>
    <property type="match status" value="1"/>
</dbReference>
<dbReference type="Pfam" id="PF00454">
    <property type="entry name" value="PI3_PI4_kinase"/>
    <property type="match status" value="1"/>
</dbReference>
<dbReference type="Pfam" id="PF23593">
    <property type="entry name" value="HEAT_ATR"/>
    <property type="match status" value="1"/>
</dbReference>
<feature type="domain" description="FAT" evidence="16">
    <location>
        <begin position="1423"/>
        <end position="2024"/>
    </location>
</feature>
<dbReference type="PANTHER" id="PTHR11139">
    <property type="entry name" value="ATAXIA TELANGIECTASIA MUTATED ATM -RELATED"/>
    <property type="match status" value="1"/>
</dbReference>
<comment type="subunit">
    <text evidence="3">Associates with DNA double-strand breaks.</text>
</comment>
<dbReference type="GO" id="GO:0005524">
    <property type="term" value="F:ATP binding"/>
    <property type="evidence" value="ECO:0007669"/>
    <property type="project" value="UniProtKB-KW"/>
</dbReference>
<keyword evidence="7" id="KW-0547">Nucleotide-binding</keyword>
<organism evidence="18 19">
    <name type="scientific">Phialocephala subalpina</name>
    <dbReference type="NCBI Taxonomy" id="576137"/>
    <lineage>
        <taxon>Eukaryota</taxon>
        <taxon>Fungi</taxon>
        <taxon>Dikarya</taxon>
        <taxon>Ascomycota</taxon>
        <taxon>Pezizomycotina</taxon>
        <taxon>Leotiomycetes</taxon>
        <taxon>Helotiales</taxon>
        <taxon>Mollisiaceae</taxon>
        <taxon>Phialocephala</taxon>
        <taxon>Phialocephala fortinii species complex</taxon>
    </lineage>
</organism>
<comment type="subcellular location">
    <subcellularLocation>
        <location evidence="1">Nucleus</location>
    </subcellularLocation>
</comment>
<dbReference type="SUPFAM" id="SSF48371">
    <property type="entry name" value="ARM repeat"/>
    <property type="match status" value="1"/>
</dbReference>
<dbReference type="STRING" id="576137.A0A1L7XCZ0"/>
<dbReference type="EC" id="2.7.11.1" evidence="4"/>
<feature type="region of interest" description="Disordered" evidence="14">
    <location>
        <begin position="1"/>
        <end position="20"/>
    </location>
</feature>
<dbReference type="InterPro" id="IPR050517">
    <property type="entry name" value="DDR_Repair_Kinase"/>
</dbReference>
<keyword evidence="9 18" id="KW-0418">Kinase</keyword>
<dbReference type="EMBL" id="FJOG01000022">
    <property type="protein sequence ID" value="CZR62878.1"/>
    <property type="molecule type" value="Genomic_DNA"/>
</dbReference>
<dbReference type="InterPro" id="IPR012993">
    <property type="entry name" value="UME"/>
</dbReference>
<evidence type="ECO:0000256" key="13">
    <source>
        <dbReference type="ARBA" id="ARBA00025079"/>
    </source>
</evidence>
<proteinExistence type="inferred from homology"/>
<dbReference type="FunFam" id="1.10.1070.11:FF:000031">
    <property type="entry name" value="Phosphatidyl inositol 3-kinase"/>
    <property type="match status" value="1"/>
</dbReference>
<evidence type="ECO:0000256" key="12">
    <source>
        <dbReference type="ARBA" id="ARBA00023242"/>
    </source>
</evidence>
<dbReference type="InterPro" id="IPR011009">
    <property type="entry name" value="Kinase-like_dom_sf"/>
</dbReference>
<evidence type="ECO:0000256" key="14">
    <source>
        <dbReference type="SAM" id="MobiDB-lite"/>
    </source>
</evidence>
<dbReference type="Pfam" id="PF02260">
    <property type="entry name" value="FATC"/>
    <property type="match status" value="1"/>
</dbReference>
<evidence type="ECO:0000259" key="17">
    <source>
        <dbReference type="PROSITE" id="PS51190"/>
    </source>
</evidence>
<keyword evidence="19" id="KW-1185">Reference proteome</keyword>
<dbReference type="Pfam" id="PF08064">
    <property type="entry name" value="UME"/>
    <property type="match status" value="1"/>
</dbReference>
<dbReference type="GO" id="GO:0004674">
    <property type="term" value="F:protein serine/threonine kinase activity"/>
    <property type="evidence" value="ECO:0007669"/>
    <property type="project" value="UniProtKB-KW"/>
</dbReference>
<dbReference type="SMART" id="SM01343">
    <property type="entry name" value="FATC"/>
    <property type="match status" value="1"/>
</dbReference>
<keyword evidence="11" id="KW-0234">DNA repair</keyword>
<dbReference type="InterPro" id="IPR000403">
    <property type="entry name" value="PI3/4_kinase_cat_dom"/>
</dbReference>
<keyword evidence="12" id="KW-0539">Nucleus</keyword>
<dbReference type="InterPro" id="IPR003151">
    <property type="entry name" value="PIK-rel_kinase_FAT"/>
</dbReference>
<dbReference type="GO" id="GO:0005694">
    <property type="term" value="C:chromosome"/>
    <property type="evidence" value="ECO:0007669"/>
    <property type="project" value="TreeGrafter"/>
</dbReference>
<evidence type="ECO:0000259" key="16">
    <source>
        <dbReference type="PROSITE" id="PS51189"/>
    </source>
</evidence>
<accession>A0A1L7XCZ0</accession>
<keyword evidence="10" id="KW-0067">ATP-binding</keyword>
<evidence type="ECO:0000313" key="19">
    <source>
        <dbReference type="Proteomes" id="UP000184330"/>
    </source>
</evidence>
<evidence type="ECO:0000256" key="6">
    <source>
        <dbReference type="ARBA" id="ARBA00022679"/>
    </source>
</evidence>
<sequence>MAPIPRNAITNGRPNGYTNGALVSFDAPPSTMAAQLINNLSTTDQPSTSAEQDELKRLFEEVSALENNIANIQDPDAKLEHKHKVIYVLAHALLERLTKSDPFVDNQLFLSYAPEAIDVFTQTIREFPALLDYALPHGTYLRGRGQEPLWIWLFPRILALFGRPQFECLTEKIRAFFSASFQVVSRSPKLWHLNSFFFSYLKECVANTVDPLTHFKTIYNKNVSIILPTSQADYPMFFSDKNDSASSQVLYCTYTIEDSIEGYYQITQLLLILVDVSMEAASSYDATPAFEGYLAWMFDSFCSLHDIYQKWQGNPAVSERCRNPDELSFCALYSLMSSIRDSLSPALVRKGYITLSSLCGNVLQDQSQRFEESTQLALGGFILNLASICESYDSVRRLVSLHLMPMIKTILADEGVEERLGTDFQKIAKLLFHACDPEQSEALDLSDNDFANSKLSVEFQRLGFQEKVVSTPENGKTQTLEPPNKRIKVDEGMFILEEVTADLCEVLGSQRITSMDSLHQVAEGSFAALDDVGRCQAFEYLGRVPCAVSGHLTVTRIGGKINATKCPLCEGSLVPKTTHRGEEAYKGIMEEAILTFSSLLDSPAFREGRKVRLLAMFALRRFAAHYDDPAFLNLEDSQLGQWCVSSLKSSMRELRIAAGRTLPVFLRGESTPNSLTRTNRFNTMNLLRSFFEGESTHLQETCVLAWGQIGRHVQQYPAPELQLTQTELQRTTSFALFCLPSSSILATATQLYPQFHSPSAFWGVVAIEAVKDLLVRPQSSQLMADLLKMSVTEFLILTQSYTLPYLVMTKNLGVINRIAEANNKNNFNLLMQKENLDAVVALLLQQSVADMETYILSLLRLADPEFKNYDLHQFLRIGASAKALLLLKAAAEADDSKKSRIRFGLQFLAEQTFDSTDGKEAFGAFFDYHLLGLVADLSEVINDPNDARTVTEKRLCVKTAEELVKVAKTQTRLCAILQSAFAQKGLEAASFSAWETMLRNMGDEDVETMLESTFTTVIQRWNAFDESTQVKAESALQYLVKERSRLVRNMIVNLPSLSHIPELDAVEKLVKNLRTSTDTGNAFSIFSRRLGHENSGVVTQALVELKSFLRQHQGFLQASASSEQPDIVIGQLTRSILESCVKSHGSQERIPILAAECLGLVGCLDPNRVETVRARRDMVVVSNFADGSETTDFMLLVLEEAIVPAFLSTNDTKLQGFLSWVMQIILHRTNLSDICAEAMRNSSKAQSNELYQKWLELPQSVQDTLTPFLTSRFDLKEISKIEYRYPIFRPEHQGSNLFGSWLRSFVLDLLQKHNSIFTNIFFPPLRRAVRFKENSVANLLLPYVVMQEIGQDLLNILRYEPPAKLREEVKLCVEAVFRILDYIARWTQERQIKASQSRGQDLAEAEKDIAKINSVVEMIPPEIISARAVECKSYSRALFYWEQHIRNLRRPDMPQKENTALLEHLQDIYSQIDEPDGIEGISAHLQVVDINQQILGHRKAGRWTAAQSWYEIQLAETPQDVDVQLNLLTCLRESGQLDVLLNYVEGMCKADLSVDARGVDEGNSEMVAEIKTNVESKKKAKAKLLAFATEASWATGKWAALGKYTSMHSDLTAEDFNVNIGRALLDLQKNDIETFKSKIGSLRNRITNSMSVASTSSLSACHDDMLKLHVLTELEMIAGTDIEPGLDPNRASILESLTSRLEVVGAYLNDKQYLLGIRRAAMQLSSLEFTKGDIASTWLTSARLARKGNAIHQSFNAVLHAAQLGDESATIEHARLLWKEGHHRKAIQSLQGAIASNAFMSHNKSMHATSFTNMDTDQQQNLLRARAHLLLAKWLDRAGQTNTSALRTQYQLAAKTHMDWEKGHYYLGRHYNKLLEAEKIIPFEHQKDSYLRGEMAKLVIENYLRSLCYGTKYLHQTLPRVLTLWLDLGNSLKTSGDGRTGLSKELASNINDARRNILDALHQRWKKYIAKLPAYMFYTALPQIVARIAHQNTEVFRFLQDMIIKVIAAYPRQALWSLLAVCASTQSDRKTRGATILSNVRNKKTTEPGVEMRRIIKDGEKICEQLLMACNAGEFHGNRTIWASLKKDLGFDKSCVPSQLAVPVEKVLTAALPTLTENPMNHKAFSRDVVTIHSFLDEVLVLSSLQKPRKLNARGSDGRLYGIMCKPKDDLRKDQRLMEFNGMINRSLKRDAESSRRQLYIKTYAVTPLNEECGLIEWVDGLKTLRDILLGLYKPLGISPNYREIEAYCEEAIKSEDRLPFFTDKVLGTFPPIFHRWFVQQFPEPEAWFIARLRYTRSCAVMSMVGTMLGLGDRHGENILFEEGNGGTFHVDFNCLFDKGLTFVKPERVPFRLTHNMIDAMGMYGYEGPFRKSSELTLKLLRQHEETLMTILEAFVYDPTLDLLTKKPDKKKREGAMNIPQTAQGVLDSIQRKIRGLLAGESVPLGVEGQVDELIKQATNQTYLAGMYIGWCSFF</sequence>
<dbReference type="GO" id="GO:0000723">
    <property type="term" value="P:telomere maintenance"/>
    <property type="evidence" value="ECO:0007669"/>
    <property type="project" value="TreeGrafter"/>
</dbReference>
<keyword evidence="6" id="KW-0808">Transferase</keyword>
<feature type="domain" description="PI3K/PI4K catalytic" evidence="15">
    <location>
        <begin position="2135"/>
        <end position="2442"/>
    </location>
</feature>
<dbReference type="InterPro" id="IPR056802">
    <property type="entry name" value="ATR-like_M-HEAT"/>
</dbReference>
<dbReference type="PROSITE" id="PS51189">
    <property type="entry name" value="FAT"/>
    <property type="match status" value="1"/>
</dbReference>
<dbReference type="FunFam" id="3.30.1010.10:FF:000017">
    <property type="entry name" value="Inositol kinase kinase (UvsB)"/>
    <property type="match status" value="1"/>
</dbReference>
<feature type="compositionally biased region" description="Polar residues" evidence="14">
    <location>
        <begin position="8"/>
        <end position="18"/>
    </location>
</feature>
<evidence type="ECO:0000256" key="4">
    <source>
        <dbReference type="ARBA" id="ARBA00012513"/>
    </source>
</evidence>
<comment type="function">
    <text evidence="13">Serine/threonine protein kinase which activates checkpoint signaling upon genotoxic stresses such as ionizing radiation (IR), ultraviolet light (UV), or DNA replication stalling, thereby acting as a DNA damage sensor. Recognizes the substrate consensus sequence [ST]-Q. Phosphorylates histone H2A to form H2AS128ph (gamma-H2A) at sites of DNA damage, involved in the regulation of DNA damage response mechanism. Required for the control of telomere length and genome stability.</text>
</comment>
<protein>
    <recommendedName>
        <fullName evidence="4">non-specific serine/threonine protein kinase</fullName>
        <ecNumber evidence="4">2.7.11.1</ecNumber>
    </recommendedName>
</protein>
<dbReference type="Proteomes" id="UP000184330">
    <property type="component" value="Unassembled WGS sequence"/>
</dbReference>
<evidence type="ECO:0000256" key="11">
    <source>
        <dbReference type="ARBA" id="ARBA00023204"/>
    </source>
</evidence>
<evidence type="ECO:0000256" key="10">
    <source>
        <dbReference type="ARBA" id="ARBA00022840"/>
    </source>
</evidence>
<dbReference type="InterPro" id="IPR016024">
    <property type="entry name" value="ARM-type_fold"/>
</dbReference>
<dbReference type="GO" id="GO:0005634">
    <property type="term" value="C:nucleus"/>
    <property type="evidence" value="ECO:0007669"/>
    <property type="project" value="UniProtKB-SubCell"/>
</dbReference>
<evidence type="ECO:0000256" key="3">
    <source>
        <dbReference type="ARBA" id="ARBA00011370"/>
    </source>
</evidence>
<evidence type="ECO:0000256" key="2">
    <source>
        <dbReference type="ARBA" id="ARBA00010769"/>
    </source>
</evidence>
<dbReference type="PROSITE" id="PS50290">
    <property type="entry name" value="PI3_4_KINASE_3"/>
    <property type="match status" value="1"/>
</dbReference>
<dbReference type="GO" id="GO:0000077">
    <property type="term" value="P:DNA damage checkpoint signaling"/>
    <property type="evidence" value="ECO:0007669"/>
    <property type="project" value="TreeGrafter"/>
</dbReference>
<evidence type="ECO:0000256" key="8">
    <source>
        <dbReference type="ARBA" id="ARBA00022763"/>
    </source>
</evidence>
<evidence type="ECO:0000313" key="18">
    <source>
        <dbReference type="EMBL" id="CZR62878.1"/>
    </source>
</evidence>
<reference evidence="18 19" key="1">
    <citation type="submission" date="2016-03" db="EMBL/GenBank/DDBJ databases">
        <authorList>
            <person name="Ploux O."/>
        </authorList>
    </citation>
    <scope>NUCLEOTIDE SEQUENCE [LARGE SCALE GENOMIC DNA]</scope>
    <source>
        <strain evidence="18 19">UAMH 11012</strain>
    </source>
</reference>
<gene>
    <name evidence="18" type="ORF">PAC_12775</name>
</gene>
<dbReference type="InterPro" id="IPR057564">
    <property type="entry name" value="HEAT_ATR"/>
</dbReference>
<dbReference type="Pfam" id="PF25030">
    <property type="entry name" value="M-HEAT_ATR"/>
    <property type="match status" value="1"/>
</dbReference>
<evidence type="ECO:0000259" key="15">
    <source>
        <dbReference type="PROSITE" id="PS50290"/>
    </source>
</evidence>
<dbReference type="PANTHER" id="PTHR11139:SF125">
    <property type="entry name" value="SERINE_THREONINE-PROTEIN KINASE MEC1"/>
    <property type="match status" value="1"/>
</dbReference>
<evidence type="ECO:0000256" key="9">
    <source>
        <dbReference type="ARBA" id="ARBA00022777"/>
    </source>
</evidence>
<evidence type="ECO:0000256" key="5">
    <source>
        <dbReference type="ARBA" id="ARBA00022527"/>
    </source>
</evidence>
<keyword evidence="8" id="KW-0227">DNA damage</keyword>
<dbReference type="SUPFAM" id="SSF56112">
    <property type="entry name" value="Protein kinase-like (PK-like)"/>
    <property type="match status" value="1"/>
</dbReference>
<dbReference type="Gene3D" id="3.30.1010.10">
    <property type="entry name" value="Phosphatidylinositol 3-kinase Catalytic Subunit, Chain A, domain 4"/>
    <property type="match status" value="1"/>
</dbReference>
<evidence type="ECO:0000256" key="7">
    <source>
        <dbReference type="ARBA" id="ARBA00022741"/>
    </source>
</evidence>
<dbReference type="OrthoDB" id="381190at2759"/>